<organism evidence="1">
    <name type="scientific">bioreactor metagenome</name>
    <dbReference type="NCBI Taxonomy" id="1076179"/>
    <lineage>
        <taxon>unclassified sequences</taxon>
        <taxon>metagenomes</taxon>
        <taxon>ecological metagenomes</taxon>
    </lineage>
</organism>
<dbReference type="EMBL" id="VSSQ01018406">
    <property type="protein sequence ID" value="MPM61553.1"/>
    <property type="molecule type" value="Genomic_DNA"/>
</dbReference>
<protein>
    <submittedName>
        <fullName evidence="1">Uncharacterized protein</fullName>
    </submittedName>
</protein>
<name>A0A645BEE5_9ZZZZ</name>
<reference evidence="1" key="1">
    <citation type="submission" date="2019-08" db="EMBL/GenBank/DDBJ databases">
        <authorList>
            <person name="Kucharzyk K."/>
            <person name="Murdoch R.W."/>
            <person name="Higgins S."/>
            <person name="Loffler F."/>
        </authorList>
    </citation>
    <scope>NUCLEOTIDE SEQUENCE</scope>
</reference>
<sequence length="102" mass="11768">MSEPESCSSNTYAVVIRESKAFSKEEAENIISYITTKFFRFLVAIKTSTQDIAPKAYEFVPIQDFSKTWTDNELYLKYDLVKEEIDFIESMIRPMDVGGSDE</sequence>
<accession>A0A645BEE5</accession>
<proteinExistence type="predicted"/>
<gene>
    <name evidence="1" type="ORF">SDC9_108413</name>
</gene>
<dbReference type="AlphaFoldDB" id="A0A645BEE5"/>
<evidence type="ECO:0000313" key="1">
    <source>
        <dbReference type="EMBL" id="MPM61553.1"/>
    </source>
</evidence>
<comment type="caution">
    <text evidence="1">The sequence shown here is derived from an EMBL/GenBank/DDBJ whole genome shotgun (WGS) entry which is preliminary data.</text>
</comment>